<comment type="caution">
    <text evidence="1">The sequence shown here is derived from an EMBL/GenBank/DDBJ whole genome shotgun (WGS) entry which is preliminary data.</text>
</comment>
<reference evidence="1" key="1">
    <citation type="submission" date="2020-10" db="EMBL/GenBank/DDBJ databases">
        <title>Genome Sequence of ESBL Producing Zambian Clinical Strains.</title>
        <authorList>
            <person name="Shawa M."/>
            <person name="Furuta Y."/>
            <person name="Simbotwe M."/>
            <person name="Mulenga E."/>
            <person name="Mubanga M."/>
            <person name="Mulenga G."/>
            <person name="Kaile C."/>
            <person name="Zorigt T."/>
            <person name="Hang'ombe B."/>
            <person name="Higashi H."/>
        </authorList>
    </citation>
    <scope>NUCLEOTIDE SEQUENCE</scope>
    <source>
        <strain evidence="1">Zam_UTH_09</strain>
    </source>
</reference>
<protein>
    <submittedName>
        <fullName evidence="1">Uncharacterized protein</fullName>
    </submittedName>
</protein>
<proteinExistence type="predicted"/>
<evidence type="ECO:0000313" key="2">
    <source>
        <dbReference type="Proteomes" id="UP000655094"/>
    </source>
</evidence>
<name>A0A919HRC5_KLEPN</name>
<accession>A0A919HRC5</accession>
<dbReference type="AlphaFoldDB" id="A0A919HRC5"/>
<evidence type="ECO:0000313" key="1">
    <source>
        <dbReference type="EMBL" id="GHK53466.1"/>
    </source>
</evidence>
<organism evidence="1 2">
    <name type="scientific">Klebsiella pneumoniae</name>
    <dbReference type="NCBI Taxonomy" id="573"/>
    <lineage>
        <taxon>Bacteria</taxon>
        <taxon>Pseudomonadati</taxon>
        <taxon>Pseudomonadota</taxon>
        <taxon>Gammaproteobacteria</taxon>
        <taxon>Enterobacterales</taxon>
        <taxon>Enterobacteriaceae</taxon>
        <taxon>Klebsiella/Raoultella group</taxon>
        <taxon>Klebsiella</taxon>
        <taxon>Klebsiella pneumoniae complex</taxon>
    </lineage>
</organism>
<dbReference type="EMBL" id="BNFF01000001">
    <property type="protein sequence ID" value="GHK53466.1"/>
    <property type="molecule type" value="Genomic_DNA"/>
</dbReference>
<dbReference type="Proteomes" id="UP000655094">
    <property type="component" value="Unassembled WGS sequence"/>
</dbReference>
<sequence length="100" mass="10824">MKGVGTAAADLQMMAQRRALDRLLDGAELDLRMADVAAHPGGDLQHALGDVVFGFSHGQLMLDVGNQRRGILAEIVTRRVHHLQLQFDTEGKRIGAVKIG</sequence>
<gene>
    <name evidence="1" type="ORF">KPZU09_32020</name>
</gene>